<gene>
    <name evidence="1" type="ORF">V1525DRAFT_398878</name>
</gene>
<keyword evidence="2" id="KW-1185">Reference proteome</keyword>
<dbReference type="EMBL" id="MU971348">
    <property type="protein sequence ID" value="KAK9239222.1"/>
    <property type="molecule type" value="Genomic_DNA"/>
</dbReference>
<proteinExistence type="predicted"/>
<reference evidence="2" key="1">
    <citation type="journal article" date="2024" name="Front. Bioeng. Biotechnol.">
        <title>Genome-scale model development and genomic sequencing of the oleaginous clade Lipomyces.</title>
        <authorList>
            <person name="Czajka J.J."/>
            <person name="Han Y."/>
            <person name="Kim J."/>
            <person name="Mondo S.J."/>
            <person name="Hofstad B.A."/>
            <person name="Robles A."/>
            <person name="Haridas S."/>
            <person name="Riley R."/>
            <person name="LaButti K."/>
            <person name="Pangilinan J."/>
            <person name="Andreopoulos W."/>
            <person name="Lipzen A."/>
            <person name="Yan J."/>
            <person name="Wang M."/>
            <person name="Ng V."/>
            <person name="Grigoriev I.V."/>
            <person name="Spatafora J.W."/>
            <person name="Magnuson J.K."/>
            <person name="Baker S.E."/>
            <person name="Pomraning K.R."/>
        </authorList>
    </citation>
    <scope>NUCLEOTIDE SEQUENCE [LARGE SCALE GENOMIC DNA]</scope>
    <source>
        <strain evidence="2">CBS 7786</strain>
    </source>
</reference>
<evidence type="ECO:0000313" key="2">
    <source>
        <dbReference type="Proteomes" id="UP001433508"/>
    </source>
</evidence>
<name>A0ACC3T5L8_LIPKO</name>
<comment type="caution">
    <text evidence="1">The sequence shown here is derived from an EMBL/GenBank/DDBJ whole genome shotgun (WGS) entry which is preliminary data.</text>
</comment>
<organism evidence="1 2">
    <name type="scientific">Lipomyces kononenkoae</name>
    <name type="common">Yeast</name>
    <dbReference type="NCBI Taxonomy" id="34357"/>
    <lineage>
        <taxon>Eukaryota</taxon>
        <taxon>Fungi</taxon>
        <taxon>Dikarya</taxon>
        <taxon>Ascomycota</taxon>
        <taxon>Saccharomycotina</taxon>
        <taxon>Lipomycetes</taxon>
        <taxon>Lipomycetales</taxon>
        <taxon>Lipomycetaceae</taxon>
        <taxon>Lipomyces</taxon>
    </lineage>
</organism>
<accession>A0ACC3T5L8</accession>
<dbReference type="Proteomes" id="UP001433508">
    <property type="component" value="Unassembled WGS sequence"/>
</dbReference>
<sequence length="801" mass="89604">MMDAMSRLVSSRTPAASDTYTPTRSSSSAALPEFGLNRGHLLRLHESRPSPLLYSRSHTTSPLNSPYVLSPRVPASLRTIRFKNLFSTSESPSRDERASEDGFKSWVDGLRSKAKRALHENEKSEIEFNGWMESEERRQRTLFELPASILAADDEDTVQSVAFETLGQVLIQEKKKRERDTAEEYAAKKARRMQDEDDVTPSMKPVQKVSVPLSEDGIRRSPMTIYEDSQSRSGSEYNGYGGSLQSEDEYGEVYADENVDPHRVADIVADADGVIEPNENDAESAAEDSESLATAQDIQAKELSEPETPSEYDYEEDRNEPADSSLQGEQGQNSHGLDLFSTSLPIDPALFSTAENIIPAAHKTDGEGAPNDKKVEHFDDEDEQEAETSPENELANDGVDKEIAQDDEQEEYDDEYDEYDEYDYDEEYEQGQESGFLFQLDGTSKPLLEVAENHPYSSPPASDLAEEEYVSGNESETSANEPRTKTAQSDIIELSSDEYGENQESGSSPSLSSESEPDEDSYDFEPDEFDEETKGSKWTPSIPFTKPTRVLNDVTPRNRPSVMGTVGTHAYGHDDGQSSDDGEYDEEVAQYGQDEDQYSDNLEYNGEDIQNSNASDIESSQQDDEMSTAVSEQSFQQTFQDDDDPEEERVIAQEERRKELATEEADQEMADVEDNSQGDTEVDTKTKTTPTISEITEESEPVPDDDEAFIEEEAQTPLVHESDSDPNERFPEEDDYWEGTDDIPGPESGVEQPPEFEEAPNEYSIETRKHSTFSLRSDDKGVVTEKDLDDVSLQANVQESK</sequence>
<evidence type="ECO:0000313" key="1">
    <source>
        <dbReference type="EMBL" id="KAK9239222.1"/>
    </source>
</evidence>
<protein>
    <submittedName>
        <fullName evidence="1">Uncharacterized protein</fullName>
    </submittedName>
</protein>